<comment type="caution">
    <text evidence="2">The sequence shown here is derived from an EMBL/GenBank/DDBJ whole genome shotgun (WGS) entry which is preliminary data.</text>
</comment>
<dbReference type="InterPro" id="IPR003672">
    <property type="entry name" value="CobN/Mg_chltase"/>
</dbReference>
<keyword evidence="3" id="KW-1185">Reference proteome</keyword>
<dbReference type="RefSeq" id="WP_243067999.1">
    <property type="nucleotide sequence ID" value="NZ_JAIVFK010000021.1"/>
</dbReference>
<dbReference type="EMBL" id="JAIVFP010000001">
    <property type="protein sequence ID" value="MCI4684087.1"/>
    <property type="molecule type" value="Genomic_DNA"/>
</dbReference>
<dbReference type="Proteomes" id="UP001139104">
    <property type="component" value="Unassembled WGS sequence"/>
</dbReference>
<feature type="domain" description="CobN/magnesium chelatase" evidence="1">
    <location>
        <begin position="136"/>
        <end position="681"/>
    </location>
</feature>
<proteinExistence type="predicted"/>
<evidence type="ECO:0000313" key="3">
    <source>
        <dbReference type="Proteomes" id="UP001139104"/>
    </source>
</evidence>
<accession>A0ABS9Z922</accession>
<dbReference type="GO" id="GO:0051116">
    <property type="term" value="F:cobaltochelatase activity"/>
    <property type="evidence" value="ECO:0007669"/>
    <property type="project" value="UniProtKB-EC"/>
</dbReference>
<evidence type="ECO:0000259" key="1">
    <source>
        <dbReference type="Pfam" id="PF02514"/>
    </source>
</evidence>
<dbReference type="EC" id="6.6.1.2" evidence="2"/>
<name>A0ABS9Z922_9HYPH</name>
<dbReference type="NCBIfam" id="NF008973">
    <property type="entry name" value="PRK12321.1"/>
    <property type="match status" value="1"/>
</dbReference>
<dbReference type="PANTHER" id="PTHR44119">
    <property type="entry name" value="MAGNESIUM-CHELATASE SUBUNIT CHLH, CHLOROPLASTIC"/>
    <property type="match status" value="1"/>
</dbReference>
<gene>
    <name evidence="2" type="primary">cobN</name>
    <name evidence="2" type="ORF">K2U94_15185</name>
</gene>
<keyword evidence="2" id="KW-0436">Ligase</keyword>
<sequence>MHLVRTDQRSFDEAAQAVDLEQSPADIVVLSFADSDLSLLAGAHAARHPSLRLAPLALLKHPFSVDLYIEKVCAMARFVLVRLLGGLDYWRYGVEELAAAARKHGFALAIVPGDAMEDARLDAASTLPPQQLRQIWDYFRQGGPDNIAACLDFIATKISGEGDARPPHPVAPFGAFAPGCLEAPEAAPTAFVLFYRSAFLAGDDAPIRALAEALARENFLVRSSFISSLKDPAACALLAERIVQERPDVILNATAFSARLDAGAVLDGADAPVLQVILSGAQEAQWRESRRGLSAADLAMNVVLPEVDGRIVTRAISFKREAERRDALEYAPARHEPEPSRVAFVAALAARWARLRRLANAEKKLALILSDYPAKGGRAGYAVGLDTEQSARAIIARLIAEGYDAQRAHEKFLEALQSAPLVGAVSLRAYRAFLKNLPQDFVAALDACWGAPENDLAVRDGAFAFRFLRLGKIIVALQPDRGAPENRKADYHDATLPPRHAFLAFYLWLREREKIDALVHCGAHGALEWLPGKSVALAQDCAPEIALGPLPLIYPFIVNNPGEAAQAKRRSAAVIVSHLSPPLVKAGAHGALAEIENLFDEYAQAQGLDPRRANLLADLILQRAESAGLLRECGAGGGEDALIRLDAWLCDLKEMRINDGLHVFGRSPQGALRDEMLACCAASDFAQKIDDCGAAEMDALVHALNGGFVAPSPAGAPGRGRMDVLPTGRNLFSVDPRAVPTRTAWDIGRKLAQDVIERYLQDHGDWPRRMVLDLWGSASMRTGGDDLAQAFALLGVRPVWDAASTRMSGFEILPLAQLGRPRVDVTLRISGLFRDVFPQQIEAFDAAVRALAQLDEPAEENPLAGARDPSRIFGAAPGAYGVDLSSAFASAQWQDRADLARKYLAANAQSYGRDGAPQGQGDFAERIRAADAFVHVQDLAGQDILNADAFSTHEGGFAAAAELLGAAPRLYHVDATDPEAAKVRSLDEEIARVVHGRATNPRWIDGMMRHGANGAAEIAETVDNFFAFAALADVVQERQFDLLFDAFCGDDKVRAFLETANPRAAKSIAEKFGEAERRGLWTSRRNSTAAILAEMRNA</sequence>
<dbReference type="PANTHER" id="PTHR44119:SF4">
    <property type="entry name" value="AEROBIC COBALTOCHELATASE SUBUNIT COBN"/>
    <property type="match status" value="1"/>
</dbReference>
<evidence type="ECO:0000313" key="2">
    <source>
        <dbReference type="EMBL" id="MCI4684087.1"/>
    </source>
</evidence>
<dbReference type="CDD" id="cd10150">
    <property type="entry name" value="CobN_like"/>
    <property type="match status" value="1"/>
</dbReference>
<dbReference type="Pfam" id="PF02514">
    <property type="entry name" value="CobN-Mg_chel"/>
    <property type="match status" value="2"/>
</dbReference>
<feature type="domain" description="CobN/magnesium chelatase" evidence="1">
    <location>
        <begin position="682"/>
        <end position="1086"/>
    </location>
</feature>
<reference evidence="2" key="1">
    <citation type="journal article" date="2022" name="ISME J.">
        <title>Identification of active gaseous-alkane degraders at natural gas seeps.</title>
        <authorList>
            <person name="Farhan Ul Haque M."/>
            <person name="Hernandez M."/>
            <person name="Crombie A.T."/>
            <person name="Murrell J.C."/>
        </authorList>
    </citation>
    <scope>NUCLEOTIDE SEQUENCE</scope>
    <source>
        <strain evidence="2">PC2</strain>
    </source>
</reference>
<protein>
    <submittedName>
        <fullName evidence="2">Cobaltochelatase subunit CobN</fullName>
        <ecNumber evidence="2">6.6.1.2</ecNumber>
    </submittedName>
</protein>
<organism evidence="2 3">
    <name type="scientific">Candidatus Rhodoblastus alkanivorans</name>
    <dbReference type="NCBI Taxonomy" id="2954117"/>
    <lineage>
        <taxon>Bacteria</taxon>
        <taxon>Pseudomonadati</taxon>
        <taxon>Pseudomonadota</taxon>
        <taxon>Alphaproteobacteria</taxon>
        <taxon>Hyphomicrobiales</taxon>
        <taxon>Rhodoblastaceae</taxon>
        <taxon>Rhodoblastus</taxon>
    </lineage>
</organism>